<evidence type="ECO:0000256" key="3">
    <source>
        <dbReference type="ARBA" id="ARBA00023157"/>
    </source>
</evidence>
<keyword evidence="1" id="KW-0479">Metal-binding</keyword>
<evidence type="ECO:0000256" key="1">
    <source>
        <dbReference type="ARBA" id="ARBA00022723"/>
    </source>
</evidence>
<evidence type="ECO:0000256" key="2">
    <source>
        <dbReference type="ARBA" id="ARBA00023008"/>
    </source>
</evidence>
<dbReference type="PANTHER" id="PTHR33021">
    <property type="entry name" value="BLUE COPPER PROTEIN"/>
    <property type="match status" value="1"/>
</dbReference>
<dbReference type="GO" id="GO:0005886">
    <property type="term" value="C:plasma membrane"/>
    <property type="evidence" value="ECO:0007669"/>
    <property type="project" value="TreeGrafter"/>
</dbReference>
<dbReference type="CDD" id="cd11013">
    <property type="entry name" value="Plantacyanin"/>
    <property type="match status" value="1"/>
</dbReference>
<accession>A0AA89ASF1</accession>
<feature type="domain" description="Phytocyanin" evidence="7">
    <location>
        <begin position="28"/>
        <end position="123"/>
    </location>
</feature>
<dbReference type="SUPFAM" id="SSF49503">
    <property type="entry name" value="Cupredoxins"/>
    <property type="match status" value="1"/>
</dbReference>
<dbReference type="InterPro" id="IPR041844">
    <property type="entry name" value="Plantacyanin"/>
</dbReference>
<evidence type="ECO:0000313" key="8">
    <source>
        <dbReference type="EMBL" id="KAK3013427.1"/>
    </source>
</evidence>
<dbReference type="InterPro" id="IPR008972">
    <property type="entry name" value="Cupredoxin"/>
</dbReference>
<name>A0AA89ASF1_9ASTE</name>
<feature type="signal peptide" evidence="6">
    <location>
        <begin position="1"/>
        <end position="24"/>
    </location>
</feature>
<dbReference type="EMBL" id="JAVXUP010001298">
    <property type="protein sequence ID" value="KAK3013427.1"/>
    <property type="molecule type" value="Genomic_DNA"/>
</dbReference>
<dbReference type="GO" id="GO:0046872">
    <property type="term" value="F:metal ion binding"/>
    <property type="evidence" value="ECO:0007669"/>
    <property type="project" value="UniProtKB-KW"/>
</dbReference>
<keyword evidence="3" id="KW-1015">Disulfide bond</keyword>
<protein>
    <recommendedName>
        <fullName evidence="4">Basic blue protein</fullName>
    </recommendedName>
    <alternativeName>
        <fullName evidence="5">Plantacyanin</fullName>
    </alternativeName>
</protein>
<dbReference type="InterPro" id="IPR039391">
    <property type="entry name" value="Phytocyanin-like"/>
</dbReference>
<sequence>MYHQGRCSAILAIVLVILLPHLETTHVTTITMGNSSGWGFSVGNWTNGKTFKAGDLLVFIYDPSFHNVVAVDTNGFNSCTASATSRAYSTGKDQVKLSKGHHYYICSIPGHCDGGLNIPVNVS</sequence>
<dbReference type="Pfam" id="PF02298">
    <property type="entry name" value="Cu_bind_like"/>
    <property type="match status" value="1"/>
</dbReference>
<reference evidence="8" key="1">
    <citation type="submission" date="2022-12" db="EMBL/GenBank/DDBJ databases">
        <title>Draft genome assemblies for two species of Escallonia (Escalloniales).</title>
        <authorList>
            <person name="Chanderbali A."/>
            <person name="Dervinis C."/>
            <person name="Anghel I."/>
            <person name="Soltis D."/>
            <person name="Soltis P."/>
            <person name="Zapata F."/>
        </authorList>
    </citation>
    <scope>NUCLEOTIDE SEQUENCE</scope>
    <source>
        <strain evidence="8">UCBG64.0493</strain>
        <tissue evidence="8">Leaf</tissue>
    </source>
</reference>
<proteinExistence type="predicted"/>
<dbReference type="FunFam" id="2.60.40.420:FF:000013">
    <property type="entry name" value="basic blue protein-like"/>
    <property type="match status" value="1"/>
</dbReference>
<dbReference type="PANTHER" id="PTHR33021:SF469">
    <property type="entry name" value="PHYTOCYANIN DOMAIN-CONTAINING PROTEIN"/>
    <property type="match status" value="1"/>
</dbReference>
<evidence type="ECO:0000256" key="5">
    <source>
        <dbReference type="ARBA" id="ARBA00082491"/>
    </source>
</evidence>
<keyword evidence="6" id="KW-0732">Signal</keyword>
<evidence type="ECO:0000256" key="4">
    <source>
        <dbReference type="ARBA" id="ARBA00071970"/>
    </source>
</evidence>
<gene>
    <name evidence="8" type="ORF">RJ639_010239</name>
</gene>
<dbReference type="GO" id="GO:0009055">
    <property type="term" value="F:electron transfer activity"/>
    <property type="evidence" value="ECO:0007669"/>
    <property type="project" value="InterPro"/>
</dbReference>
<keyword evidence="2" id="KW-0186">Copper</keyword>
<dbReference type="InterPro" id="IPR003245">
    <property type="entry name" value="Phytocyanin_dom"/>
</dbReference>
<organism evidence="8 9">
    <name type="scientific">Escallonia herrerae</name>
    <dbReference type="NCBI Taxonomy" id="1293975"/>
    <lineage>
        <taxon>Eukaryota</taxon>
        <taxon>Viridiplantae</taxon>
        <taxon>Streptophyta</taxon>
        <taxon>Embryophyta</taxon>
        <taxon>Tracheophyta</taxon>
        <taxon>Spermatophyta</taxon>
        <taxon>Magnoliopsida</taxon>
        <taxon>eudicotyledons</taxon>
        <taxon>Gunneridae</taxon>
        <taxon>Pentapetalae</taxon>
        <taxon>asterids</taxon>
        <taxon>campanulids</taxon>
        <taxon>Escalloniales</taxon>
        <taxon>Escalloniaceae</taxon>
        <taxon>Escallonia</taxon>
    </lineage>
</organism>
<feature type="chain" id="PRO_5041737760" description="Basic blue protein" evidence="6">
    <location>
        <begin position="25"/>
        <end position="123"/>
    </location>
</feature>
<evidence type="ECO:0000256" key="6">
    <source>
        <dbReference type="SAM" id="SignalP"/>
    </source>
</evidence>
<keyword evidence="9" id="KW-1185">Reference proteome</keyword>
<dbReference type="Proteomes" id="UP001188597">
    <property type="component" value="Unassembled WGS sequence"/>
</dbReference>
<comment type="caution">
    <text evidence="8">The sequence shown here is derived from an EMBL/GenBank/DDBJ whole genome shotgun (WGS) entry which is preliminary data.</text>
</comment>
<dbReference type="Gene3D" id="2.60.40.420">
    <property type="entry name" value="Cupredoxins - blue copper proteins"/>
    <property type="match status" value="1"/>
</dbReference>
<dbReference type="AlphaFoldDB" id="A0AA89ASF1"/>
<dbReference type="PROSITE" id="PS51485">
    <property type="entry name" value="PHYTOCYANIN"/>
    <property type="match status" value="1"/>
</dbReference>
<evidence type="ECO:0000313" key="9">
    <source>
        <dbReference type="Proteomes" id="UP001188597"/>
    </source>
</evidence>
<evidence type="ECO:0000259" key="7">
    <source>
        <dbReference type="PROSITE" id="PS51485"/>
    </source>
</evidence>